<dbReference type="EMBL" id="SGWX01000001">
    <property type="protein sequence ID" value="RZS62373.1"/>
    <property type="molecule type" value="Genomic_DNA"/>
</dbReference>
<dbReference type="RefSeq" id="WP_130415769.1">
    <property type="nucleotide sequence ID" value="NZ_SGWX01000001.1"/>
</dbReference>
<dbReference type="AlphaFoldDB" id="A0A4Q7M5Q0"/>
<organism evidence="1 2">
    <name type="scientific">Xylanimonas ulmi</name>
    <dbReference type="NCBI Taxonomy" id="228973"/>
    <lineage>
        <taxon>Bacteria</taxon>
        <taxon>Bacillati</taxon>
        <taxon>Actinomycetota</taxon>
        <taxon>Actinomycetes</taxon>
        <taxon>Micrococcales</taxon>
        <taxon>Promicromonosporaceae</taxon>
        <taxon>Xylanimonas</taxon>
    </lineage>
</organism>
<gene>
    <name evidence="1" type="ORF">EV386_2705</name>
</gene>
<protein>
    <submittedName>
        <fullName evidence="1">Uncharacterized protein DUF2620</fullName>
    </submittedName>
</protein>
<reference evidence="1 2" key="1">
    <citation type="submission" date="2019-02" db="EMBL/GenBank/DDBJ databases">
        <title>Sequencing the genomes of 1000 actinobacteria strains.</title>
        <authorList>
            <person name="Klenk H.-P."/>
        </authorList>
    </citation>
    <scope>NUCLEOTIDE SEQUENCE [LARGE SCALE GENOMIC DNA]</scope>
    <source>
        <strain evidence="1 2">DSM 16932</strain>
    </source>
</reference>
<sequence length="119" mass="12330">MRIIAGGVGKAQVADALRSMLRPHDTITVSSDMDAALKLRTGDADYYLGTCHTGAGASLGVLVGLLGADKCHTFGRAALTAEDIEAQLSAGKVAFGFSVDQIDDAVPALWAALLKEEKV</sequence>
<dbReference type="OrthoDB" id="5191605at2"/>
<comment type="caution">
    <text evidence="1">The sequence shown here is derived from an EMBL/GenBank/DDBJ whole genome shotgun (WGS) entry which is preliminary data.</text>
</comment>
<keyword evidence="2" id="KW-1185">Reference proteome</keyword>
<name>A0A4Q7M5Q0_9MICO</name>
<accession>A0A4Q7M5Q0</accession>
<proteinExistence type="predicted"/>
<evidence type="ECO:0000313" key="2">
    <source>
        <dbReference type="Proteomes" id="UP000293852"/>
    </source>
</evidence>
<dbReference type="Proteomes" id="UP000293852">
    <property type="component" value="Unassembled WGS sequence"/>
</dbReference>
<evidence type="ECO:0000313" key="1">
    <source>
        <dbReference type="EMBL" id="RZS62373.1"/>
    </source>
</evidence>
<dbReference type="InterPro" id="IPR021238">
    <property type="entry name" value="DUF2620"/>
</dbReference>
<dbReference type="Pfam" id="PF10941">
    <property type="entry name" value="DUF2620"/>
    <property type="match status" value="1"/>
</dbReference>